<name>A0A369XNI4_9PROT</name>
<sequence length="388" mass="39979">MESIEAVVIGAGVVGLACARELARRGFETVILERHGAFGTETSARNSEVIHAGLYYPSGSLKAGLCVAGRKLLYEFCATHAISHQRCGKLIVATSAAQESRLAALQQQGEANGVEDLRRLGAAEARALEPDLACTAALLSPSTGIVDSHGLMLALLGDAEGAGASLALHSPLQRGSLDANAPGMVLESGGADSLRFKARLVINAAGLWAPQVAAALAGFPKTLIPANFHAKGSYYALSGRAPFSRLVYPLPEAGGLGVHLTLDLGGQARFGPDVEWLPQPTPGQAIGELDYRVDPGRADVFYAEIRRYWPGLPDKALTPAYAGIRPKIVGPGAPAGDFLIQGPAQHGIPGLVNLFGIESPGLTACLAIAAHAVGVAGAASAQHAGRFG</sequence>
<evidence type="ECO:0000313" key="7">
    <source>
        <dbReference type="EMBL" id="RDE50352.1"/>
    </source>
</evidence>
<dbReference type="Gene3D" id="3.50.50.60">
    <property type="entry name" value="FAD/NAD(P)-binding domain"/>
    <property type="match status" value="1"/>
</dbReference>
<gene>
    <name evidence="7" type="ORF">DVS81_11655</name>
</gene>
<evidence type="ECO:0000259" key="6">
    <source>
        <dbReference type="Pfam" id="PF01266"/>
    </source>
</evidence>
<accession>A0A369XNI4</accession>
<dbReference type="PANTHER" id="PTHR43104:SF4">
    <property type="entry name" value="L-2-HYDROXYGLUTARATE DEHYDROGENASE, MITOCHONDRIAL"/>
    <property type="match status" value="1"/>
</dbReference>
<dbReference type="SUPFAM" id="SSF51905">
    <property type="entry name" value="FAD/NAD(P)-binding domain"/>
    <property type="match status" value="1"/>
</dbReference>
<dbReference type="Pfam" id="PF01266">
    <property type="entry name" value="DAO"/>
    <property type="match status" value="1"/>
</dbReference>
<comment type="similarity">
    <text evidence="5">Belongs to the L2HGDH family.</text>
</comment>
<dbReference type="EMBL" id="QPGA01000021">
    <property type="protein sequence ID" value="RDE50352.1"/>
    <property type="molecule type" value="Genomic_DNA"/>
</dbReference>
<proteinExistence type="inferred from homology"/>
<protein>
    <submittedName>
        <fullName evidence="7">NAD(P)/FAD-dependent oxidoreductase</fullName>
    </submittedName>
</protein>
<evidence type="ECO:0000313" key="8">
    <source>
        <dbReference type="Proteomes" id="UP000253831"/>
    </source>
</evidence>
<dbReference type="GO" id="GO:0047545">
    <property type="term" value="F:(S)-2-hydroxyglutarate dehydrogenase activity"/>
    <property type="evidence" value="ECO:0007669"/>
    <property type="project" value="TreeGrafter"/>
</dbReference>
<dbReference type="Proteomes" id="UP000253831">
    <property type="component" value="Unassembled WGS sequence"/>
</dbReference>
<keyword evidence="2" id="KW-0285">Flavoprotein</keyword>
<keyword evidence="4" id="KW-0560">Oxidoreductase</keyword>
<evidence type="ECO:0000256" key="1">
    <source>
        <dbReference type="ARBA" id="ARBA00001974"/>
    </source>
</evidence>
<dbReference type="AlphaFoldDB" id="A0A369XNI4"/>
<evidence type="ECO:0000256" key="3">
    <source>
        <dbReference type="ARBA" id="ARBA00022827"/>
    </source>
</evidence>
<evidence type="ECO:0000256" key="4">
    <source>
        <dbReference type="ARBA" id="ARBA00023002"/>
    </source>
</evidence>
<feature type="domain" description="FAD dependent oxidoreductase" evidence="6">
    <location>
        <begin position="6"/>
        <end position="371"/>
    </location>
</feature>
<keyword evidence="3" id="KW-0274">FAD</keyword>
<comment type="caution">
    <text evidence="7">The sequence shown here is derived from an EMBL/GenBank/DDBJ whole genome shotgun (WGS) entry which is preliminary data.</text>
</comment>
<reference evidence="7 8" key="1">
    <citation type="submission" date="2018-05" db="EMBL/GenBank/DDBJ databases">
        <title>Integrated omic analyses show evidence that a Ca. Accumulibacter phosphatis strain performs denitrification under micro-aerobic conditions.</title>
        <authorList>
            <person name="Camejo P.Y."/>
            <person name="Katherine M.D."/>
            <person name="Daniel N.R."/>
        </authorList>
    </citation>
    <scope>NUCLEOTIDE SEQUENCE [LARGE SCALE GENOMIC DNA]</scope>
    <source>
        <strain evidence="7">UW-LDO-IC</strain>
    </source>
</reference>
<dbReference type="InterPro" id="IPR006076">
    <property type="entry name" value="FAD-dep_OxRdtase"/>
</dbReference>
<evidence type="ECO:0000256" key="2">
    <source>
        <dbReference type="ARBA" id="ARBA00022630"/>
    </source>
</evidence>
<dbReference type="InterPro" id="IPR036188">
    <property type="entry name" value="FAD/NAD-bd_sf"/>
</dbReference>
<comment type="cofactor">
    <cofactor evidence="1">
        <name>FAD</name>
        <dbReference type="ChEBI" id="CHEBI:57692"/>
    </cofactor>
</comment>
<evidence type="ECO:0000256" key="5">
    <source>
        <dbReference type="ARBA" id="ARBA00037941"/>
    </source>
</evidence>
<organism evidence="7 8">
    <name type="scientific">Candidatus Accumulibacter meliphilus</name>
    <dbReference type="NCBI Taxonomy" id="2211374"/>
    <lineage>
        <taxon>Bacteria</taxon>
        <taxon>Pseudomonadati</taxon>
        <taxon>Pseudomonadota</taxon>
        <taxon>Betaproteobacteria</taxon>
        <taxon>Candidatus Accumulibacter</taxon>
    </lineage>
</organism>
<dbReference type="Gene3D" id="3.30.9.10">
    <property type="entry name" value="D-Amino Acid Oxidase, subunit A, domain 2"/>
    <property type="match status" value="1"/>
</dbReference>
<dbReference type="PANTHER" id="PTHR43104">
    <property type="entry name" value="L-2-HYDROXYGLUTARATE DEHYDROGENASE, MITOCHONDRIAL"/>
    <property type="match status" value="1"/>
</dbReference>